<evidence type="ECO:0000313" key="7">
    <source>
        <dbReference type="Proteomes" id="UP000246351"/>
    </source>
</evidence>
<comment type="caution">
    <text evidence="6">The sequence shown here is derived from an EMBL/GenBank/DDBJ whole genome shotgun (WGS) entry which is preliminary data.</text>
</comment>
<evidence type="ECO:0000256" key="3">
    <source>
        <dbReference type="ARBA" id="ARBA00022692"/>
    </source>
</evidence>
<keyword evidence="3" id="KW-0812">Transmembrane</keyword>
<protein>
    <submittedName>
        <fullName evidence="6">Uncharacterized protein</fullName>
    </submittedName>
</protein>
<feature type="non-terminal residue" evidence="6">
    <location>
        <position position="30"/>
    </location>
</feature>
<dbReference type="AlphaFoldDB" id="A0A317Z4E0"/>
<sequence length="30" mass="3524">MTFLAIVIFLFTLVFVIWQPKNLDIGVTRQ</sequence>
<dbReference type="InterPro" id="IPR000802">
    <property type="entry name" value="Arsenical_pump_ArsB"/>
</dbReference>
<keyword evidence="2" id="KW-1003">Cell membrane</keyword>
<organism evidence="6 7">
    <name type="scientific">Staphylococcus pseudintermedius</name>
    <dbReference type="NCBI Taxonomy" id="283734"/>
    <lineage>
        <taxon>Bacteria</taxon>
        <taxon>Bacillati</taxon>
        <taxon>Bacillota</taxon>
        <taxon>Bacilli</taxon>
        <taxon>Bacillales</taxon>
        <taxon>Staphylococcaceae</taxon>
        <taxon>Staphylococcus</taxon>
        <taxon>Staphylococcus intermedius group</taxon>
    </lineage>
</organism>
<evidence type="ECO:0000313" key="6">
    <source>
        <dbReference type="EMBL" id="PWZ94788.1"/>
    </source>
</evidence>
<accession>A0A317Z4E0</accession>
<evidence type="ECO:0000256" key="4">
    <source>
        <dbReference type="ARBA" id="ARBA00022989"/>
    </source>
</evidence>
<comment type="subcellular location">
    <subcellularLocation>
        <location evidence="1">Cell membrane</location>
        <topology evidence="1">Multi-pass membrane protein</topology>
    </subcellularLocation>
</comment>
<keyword evidence="5" id="KW-0472">Membrane</keyword>
<evidence type="ECO:0000256" key="1">
    <source>
        <dbReference type="ARBA" id="ARBA00004651"/>
    </source>
</evidence>
<dbReference type="GO" id="GO:0005886">
    <property type="term" value="C:plasma membrane"/>
    <property type="evidence" value="ECO:0007669"/>
    <property type="project" value="UniProtKB-SubCell"/>
</dbReference>
<dbReference type="Proteomes" id="UP000246351">
    <property type="component" value="Unassembled WGS sequence"/>
</dbReference>
<dbReference type="EMBL" id="QEIV01001909">
    <property type="protein sequence ID" value="PWZ94788.1"/>
    <property type="molecule type" value="Genomic_DNA"/>
</dbReference>
<keyword evidence="4" id="KW-1133">Transmembrane helix</keyword>
<reference evidence="6 7" key="1">
    <citation type="journal article" date="2018" name="Vet. Microbiol.">
        <title>Clonal diversity and geographic distribution of methicillin-resistant Staphylococcus pseudintermedius from Australian animals: Discovery of novel sequence types.</title>
        <authorList>
            <person name="Worthing K.A."/>
            <person name="Abraham S."/>
            <person name="Coombs G.W."/>
            <person name="Pang S."/>
            <person name="Saputra S."/>
            <person name="Jordan D."/>
            <person name="Trott D.J."/>
            <person name="Norris J.M."/>
        </authorList>
    </citation>
    <scope>NUCLEOTIDE SEQUENCE [LARGE SCALE GENOMIC DNA]</scope>
    <source>
        <strain evidence="6 7">ST71 3</strain>
    </source>
</reference>
<proteinExistence type="predicted"/>
<dbReference type="Pfam" id="PF02040">
    <property type="entry name" value="ArsB"/>
    <property type="match status" value="1"/>
</dbReference>
<dbReference type="GO" id="GO:0015105">
    <property type="term" value="F:arsenite transmembrane transporter activity"/>
    <property type="evidence" value="ECO:0007669"/>
    <property type="project" value="InterPro"/>
</dbReference>
<evidence type="ECO:0000256" key="2">
    <source>
        <dbReference type="ARBA" id="ARBA00022475"/>
    </source>
</evidence>
<gene>
    <name evidence="6" type="ORF">DD924_16720</name>
</gene>
<name>A0A317Z4E0_STAPS</name>
<evidence type="ECO:0000256" key="5">
    <source>
        <dbReference type="ARBA" id="ARBA00023136"/>
    </source>
</evidence>